<gene>
    <name evidence="1" type="primary">ORF159058</name>
</gene>
<organism evidence="1">
    <name type="scientific">Arion vulgaris</name>
    <dbReference type="NCBI Taxonomy" id="1028688"/>
    <lineage>
        <taxon>Eukaryota</taxon>
        <taxon>Metazoa</taxon>
        <taxon>Spiralia</taxon>
        <taxon>Lophotrochozoa</taxon>
        <taxon>Mollusca</taxon>
        <taxon>Gastropoda</taxon>
        <taxon>Heterobranchia</taxon>
        <taxon>Euthyneura</taxon>
        <taxon>Panpulmonata</taxon>
        <taxon>Eupulmonata</taxon>
        <taxon>Stylommatophora</taxon>
        <taxon>Helicina</taxon>
        <taxon>Arionoidea</taxon>
        <taxon>Arionidae</taxon>
        <taxon>Arion</taxon>
    </lineage>
</organism>
<feature type="non-terminal residue" evidence="1">
    <location>
        <position position="1"/>
    </location>
</feature>
<accession>A0A0B7B247</accession>
<sequence>PMNRGATHFCSSRKPTISQRVIDLVDKNEHTKKKKCQVVKYVYNTSAINQKSWGLAIISY</sequence>
<dbReference type="AlphaFoldDB" id="A0A0B7B247"/>
<reference evidence="1" key="1">
    <citation type="submission" date="2014-12" db="EMBL/GenBank/DDBJ databases">
        <title>Insight into the proteome of Arion vulgaris.</title>
        <authorList>
            <person name="Aradska J."/>
            <person name="Bulat T."/>
            <person name="Smidak R."/>
            <person name="Sarate P."/>
            <person name="Gangsoo J."/>
            <person name="Sialana F."/>
            <person name="Bilban M."/>
            <person name="Lubec G."/>
        </authorList>
    </citation>
    <scope>NUCLEOTIDE SEQUENCE</scope>
    <source>
        <tissue evidence="1">Skin</tissue>
    </source>
</reference>
<evidence type="ECO:0000313" key="1">
    <source>
        <dbReference type="EMBL" id="CEK87404.1"/>
    </source>
</evidence>
<name>A0A0B7B247_9EUPU</name>
<dbReference type="EMBL" id="HACG01040539">
    <property type="protein sequence ID" value="CEK87404.1"/>
    <property type="molecule type" value="Transcribed_RNA"/>
</dbReference>
<protein>
    <submittedName>
        <fullName evidence="1">Uncharacterized protein</fullName>
    </submittedName>
</protein>
<proteinExistence type="predicted"/>